<gene>
    <name evidence="1" type="ORF">Tco_0750258</name>
</gene>
<name>A0ABQ4Z1I6_9ASTR</name>
<evidence type="ECO:0000313" key="1">
    <source>
        <dbReference type="EMBL" id="GJS83717.1"/>
    </source>
</evidence>
<evidence type="ECO:0000313" key="2">
    <source>
        <dbReference type="Proteomes" id="UP001151760"/>
    </source>
</evidence>
<reference evidence="1" key="1">
    <citation type="journal article" date="2022" name="Int. J. Mol. Sci.">
        <title>Draft Genome of Tanacetum Coccineum: Genomic Comparison of Closely Related Tanacetum-Family Plants.</title>
        <authorList>
            <person name="Yamashiro T."/>
            <person name="Shiraishi A."/>
            <person name="Nakayama K."/>
            <person name="Satake H."/>
        </authorList>
    </citation>
    <scope>NUCLEOTIDE SEQUENCE</scope>
</reference>
<keyword evidence="2" id="KW-1185">Reference proteome</keyword>
<protein>
    <submittedName>
        <fullName evidence="1">Uncharacterized protein</fullName>
    </submittedName>
</protein>
<proteinExistence type="predicted"/>
<reference evidence="1" key="2">
    <citation type="submission" date="2022-01" db="EMBL/GenBank/DDBJ databases">
        <authorList>
            <person name="Yamashiro T."/>
            <person name="Shiraishi A."/>
            <person name="Satake H."/>
            <person name="Nakayama K."/>
        </authorList>
    </citation>
    <scope>NUCLEOTIDE SEQUENCE</scope>
</reference>
<comment type="caution">
    <text evidence="1">The sequence shown here is derived from an EMBL/GenBank/DDBJ whole genome shotgun (WGS) entry which is preliminary data.</text>
</comment>
<sequence>MYVSAELPSDDADPKCYRIVSEIMMHRPCGLACPSASFFQERDRLDSAVLDTHKKKTTLIEWLHYNEWNIDGRHLTYLDFPSESIWYADGKYWRQCRMRTKSSIDRLTYVHPAVGDLFYQRMLLCHQKGYKSFPCIRTVNDVMYPTCRAACEALGLLENDRE</sequence>
<dbReference type="Proteomes" id="UP001151760">
    <property type="component" value="Unassembled WGS sequence"/>
</dbReference>
<organism evidence="1 2">
    <name type="scientific">Tanacetum coccineum</name>
    <dbReference type="NCBI Taxonomy" id="301880"/>
    <lineage>
        <taxon>Eukaryota</taxon>
        <taxon>Viridiplantae</taxon>
        <taxon>Streptophyta</taxon>
        <taxon>Embryophyta</taxon>
        <taxon>Tracheophyta</taxon>
        <taxon>Spermatophyta</taxon>
        <taxon>Magnoliopsida</taxon>
        <taxon>eudicotyledons</taxon>
        <taxon>Gunneridae</taxon>
        <taxon>Pentapetalae</taxon>
        <taxon>asterids</taxon>
        <taxon>campanulids</taxon>
        <taxon>Asterales</taxon>
        <taxon>Asteraceae</taxon>
        <taxon>Asteroideae</taxon>
        <taxon>Anthemideae</taxon>
        <taxon>Anthemidinae</taxon>
        <taxon>Tanacetum</taxon>
    </lineage>
</organism>
<dbReference type="EMBL" id="BQNB010010922">
    <property type="protein sequence ID" value="GJS83717.1"/>
    <property type="molecule type" value="Genomic_DNA"/>
</dbReference>
<accession>A0ABQ4Z1I6</accession>